<dbReference type="GO" id="GO:0009982">
    <property type="term" value="F:pseudouridine synthase activity"/>
    <property type="evidence" value="ECO:0007669"/>
    <property type="project" value="InterPro"/>
</dbReference>
<feature type="compositionally biased region" description="Low complexity" evidence="1">
    <location>
        <begin position="1097"/>
        <end position="1113"/>
    </location>
</feature>
<dbReference type="GO" id="GO:0000963">
    <property type="term" value="P:mitochondrial RNA processing"/>
    <property type="evidence" value="ECO:0007669"/>
    <property type="project" value="TreeGrafter"/>
</dbReference>
<dbReference type="GO" id="GO:0035770">
    <property type="term" value="C:ribonucleoprotein granule"/>
    <property type="evidence" value="ECO:0007669"/>
    <property type="project" value="TreeGrafter"/>
</dbReference>
<proteinExistence type="predicted"/>
<feature type="domain" description="Pseudouridine synthase RsuA/RluA-like" evidence="2">
    <location>
        <begin position="939"/>
        <end position="1144"/>
    </location>
</feature>
<dbReference type="GO" id="GO:0044528">
    <property type="term" value="P:regulation of mitochondrial mRNA stability"/>
    <property type="evidence" value="ECO:0007669"/>
    <property type="project" value="TreeGrafter"/>
</dbReference>
<dbReference type="EMBL" id="CAJNNW010026971">
    <property type="protein sequence ID" value="CAE8688876.1"/>
    <property type="molecule type" value="Genomic_DNA"/>
</dbReference>
<dbReference type="SUPFAM" id="SSF55120">
    <property type="entry name" value="Pseudouridine synthase"/>
    <property type="match status" value="1"/>
</dbReference>
<dbReference type="InterPro" id="IPR050870">
    <property type="entry name" value="FAST_kinase"/>
</dbReference>
<dbReference type="PANTHER" id="PTHR21228">
    <property type="entry name" value="FAST LEU-RICH DOMAIN-CONTAINING"/>
    <property type="match status" value="1"/>
</dbReference>
<organism evidence="3 4">
    <name type="scientific">Polarella glacialis</name>
    <name type="common">Dinoflagellate</name>
    <dbReference type="NCBI Taxonomy" id="89957"/>
    <lineage>
        <taxon>Eukaryota</taxon>
        <taxon>Sar</taxon>
        <taxon>Alveolata</taxon>
        <taxon>Dinophyceae</taxon>
        <taxon>Suessiales</taxon>
        <taxon>Suessiaceae</taxon>
        <taxon>Polarella</taxon>
    </lineage>
</organism>
<dbReference type="InterPro" id="IPR020103">
    <property type="entry name" value="PsdUridine_synth_cat_dom_sf"/>
</dbReference>
<dbReference type="CDD" id="cd02869">
    <property type="entry name" value="PseudoU_synth_RluA_like"/>
    <property type="match status" value="1"/>
</dbReference>
<feature type="region of interest" description="Disordered" evidence="1">
    <location>
        <begin position="349"/>
        <end position="368"/>
    </location>
</feature>
<reference evidence="3" key="1">
    <citation type="submission" date="2021-02" db="EMBL/GenBank/DDBJ databases">
        <authorList>
            <person name="Dougan E. K."/>
            <person name="Rhodes N."/>
            <person name="Thang M."/>
            <person name="Chan C."/>
        </authorList>
    </citation>
    <scope>NUCLEOTIDE SEQUENCE</scope>
</reference>
<name>A0A813JWQ3_POLGL</name>
<feature type="compositionally biased region" description="Low complexity" evidence="1">
    <location>
        <begin position="441"/>
        <end position="457"/>
    </location>
</feature>
<dbReference type="GO" id="GO:0003723">
    <property type="term" value="F:RNA binding"/>
    <property type="evidence" value="ECO:0007669"/>
    <property type="project" value="InterPro"/>
</dbReference>
<gene>
    <name evidence="3" type="ORF">PGLA2088_LOCUS26188</name>
</gene>
<dbReference type="PANTHER" id="PTHR21228:SF40">
    <property type="entry name" value="LD45607P"/>
    <property type="match status" value="1"/>
</dbReference>
<sequence>MSRRRPLAASSNRGRDPLGAQLARLVHADQVKDFVRDHGKQLEGFAALACFRRLGKLRDTLDGTPHVELVRLVTLAAESKFGPRDLSNAMLTGAHLSAAKHSNLQPLLKTCAASLVRQAELAAVQDFVSGLWSLAKAGSNNNNKNSSNHNNSNNNSSNNSNNNSNNNNSNINNNTNSNINNNNTNSNNTNNINNNTNNNNINYNINSNNTGPEPALLELAVQLSERAAAGIQDFCLLDLQKVTWAWATLALQDNRCSLQFIPAGLAALQARVTELCPRGLADFAWSIARLQPSTDLLPSIADQASVKLHNFADNDISRLSWAFAKVIGCKGGDGAANNNNCNNYYNKNTNDNNNNNSNNINNINNNNNNNDNNDISRYFFNLLALEVMRRRMSGFSPQNLANLSWAFATVPADGHPPLFEAIAAAAAVRLRRAESSGSFTNNNNSNNKNHNSNNNNNFKPQELSNLAWALAALHQKAGGSPSLLWSAVGEVVFCRGKANNDDNDDDNNNNDNNNSNNHKKKGGLEWARQFRPQELSSLTWALAKCLLASPTTTATTTTTTATTATTIPITATTTRTSTTAPPPESERRGELFKLLVEAAELQLRAFEPQHLAQLAWAVAALASKEQQVLRTTQSASTMAIQRVAEFKPQELANLVWAWAILRMPEAEKHFESIGPVLAERMCEVSPQGLSSIAWSMGALQTCPEEVWAALSGQAMLQLTEFKPQELSNISWALARALQHRAAPLLSAVTRQSRALLANNNNSNNKSNNNNKNNNKFSPHNLSNLCWSMATTSVGDPELMEEVAQGTFICLAEFKTQEISNLLWSYASLQESSHGPLFEVLGSTFMGKLEDFDASSDAQQVPELRVSLATDILGVVWAYNFLQLDHAVLSPAHHTLLRIGRSLDGTKVNSAGLRPLGVGAPGLGQSDLEPRVVLELPDRLVLMKPPGWEVERSARGGGAAHVQDDADGGQLPPMQLVTFLQAQEASASCRWEILRDARFHWGFLHRLDVPSSGLVLAAKTYEAFYDLALQLNTGRLVRDYLILCHGWVPQDCSEISARVHWRRHDSSPSQVLPCGKPSRTALQVVAHFHRRSSAPVCNSNNNNSNHSNNNNNSSAPDSGSVQRFSLLKVRIATGRRHQIRVHMAHIGHPVVCDGKYTARTTFHDDLQWCPRNFLHRHRLEFHDLRGVLQVATEELPTDLAAALGGLEPVE</sequence>
<dbReference type="Gene3D" id="3.30.2350.10">
    <property type="entry name" value="Pseudouridine synthase"/>
    <property type="match status" value="1"/>
</dbReference>
<comment type="caution">
    <text evidence="3">The sequence shown here is derived from an EMBL/GenBank/DDBJ whole genome shotgun (WGS) entry which is preliminary data.</text>
</comment>
<evidence type="ECO:0000313" key="4">
    <source>
        <dbReference type="Proteomes" id="UP000626109"/>
    </source>
</evidence>
<feature type="region of interest" description="Disordered" evidence="1">
    <location>
        <begin position="498"/>
        <end position="523"/>
    </location>
</feature>
<protein>
    <recommendedName>
        <fullName evidence="2">Pseudouridine synthase RsuA/RluA-like domain-containing protein</fullName>
    </recommendedName>
</protein>
<dbReference type="InterPro" id="IPR006145">
    <property type="entry name" value="PsdUridine_synth_RsuA/RluA"/>
</dbReference>
<accession>A0A813JWQ3</accession>
<evidence type="ECO:0000256" key="1">
    <source>
        <dbReference type="SAM" id="MobiDB-lite"/>
    </source>
</evidence>
<dbReference type="Proteomes" id="UP000626109">
    <property type="component" value="Unassembled WGS sequence"/>
</dbReference>
<dbReference type="GO" id="GO:0005759">
    <property type="term" value="C:mitochondrial matrix"/>
    <property type="evidence" value="ECO:0007669"/>
    <property type="project" value="TreeGrafter"/>
</dbReference>
<dbReference type="Pfam" id="PF00849">
    <property type="entry name" value="PseudoU_synth_2"/>
    <property type="match status" value="1"/>
</dbReference>
<evidence type="ECO:0000313" key="3">
    <source>
        <dbReference type="EMBL" id="CAE8688876.1"/>
    </source>
</evidence>
<feature type="region of interest" description="Disordered" evidence="1">
    <location>
        <begin position="1094"/>
        <end position="1118"/>
    </location>
</feature>
<dbReference type="GO" id="GO:0001522">
    <property type="term" value="P:pseudouridine synthesis"/>
    <property type="evidence" value="ECO:0007669"/>
    <property type="project" value="InterPro"/>
</dbReference>
<evidence type="ECO:0000259" key="2">
    <source>
        <dbReference type="Pfam" id="PF00849"/>
    </source>
</evidence>
<feature type="region of interest" description="Disordered" evidence="1">
    <location>
        <begin position="436"/>
        <end position="460"/>
    </location>
</feature>
<feature type="region of interest" description="Disordered" evidence="1">
    <location>
        <begin position="139"/>
        <end position="195"/>
    </location>
</feature>
<dbReference type="AlphaFoldDB" id="A0A813JWQ3"/>